<evidence type="ECO:0000313" key="2">
    <source>
        <dbReference type="EMBL" id="KAI1718199.1"/>
    </source>
</evidence>
<name>A0AAD4N9E8_9BILA</name>
<proteinExistence type="predicted"/>
<feature type="region of interest" description="Disordered" evidence="1">
    <location>
        <begin position="1"/>
        <end position="34"/>
    </location>
</feature>
<feature type="region of interest" description="Disordered" evidence="1">
    <location>
        <begin position="49"/>
        <end position="123"/>
    </location>
</feature>
<reference evidence="2" key="1">
    <citation type="submission" date="2022-01" db="EMBL/GenBank/DDBJ databases">
        <title>Genome Sequence Resource for Two Populations of Ditylenchus destructor, the Migratory Endoparasitic Phytonematode.</title>
        <authorList>
            <person name="Zhang H."/>
            <person name="Lin R."/>
            <person name="Xie B."/>
        </authorList>
    </citation>
    <scope>NUCLEOTIDE SEQUENCE</scope>
    <source>
        <strain evidence="2">BazhouSP</strain>
    </source>
</reference>
<organism evidence="2 3">
    <name type="scientific">Ditylenchus destructor</name>
    <dbReference type="NCBI Taxonomy" id="166010"/>
    <lineage>
        <taxon>Eukaryota</taxon>
        <taxon>Metazoa</taxon>
        <taxon>Ecdysozoa</taxon>
        <taxon>Nematoda</taxon>
        <taxon>Chromadorea</taxon>
        <taxon>Rhabditida</taxon>
        <taxon>Tylenchina</taxon>
        <taxon>Tylenchomorpha</taxon>
        <taxon>Sphaerularioidea</taxon>
        <taxon>Anguinidae</taxon>
        <taxon>Anguininae</taxon>
        <taxon>Ditylenchus</taxon>
    </lineage>
</organism>
<keyword evidence="3" id="KW-1185">Reference proteome</keyword>
<evidence type="ECO:0000256" key="1">
    <source>
        <dbReference type="SAM" id="MobiDB-lite"/>
    </source>
</evidence>
<dbReference type="Proteomes" id="UP001201812">
    <property type="component" value="Unassembled WGS sequence"/>
</dbReference>
<dbReference type="AlphaFoldDB" id="A0AAD4N9E8"/>
<accession>A0AAD4N9E8</accession>
<feature type="compositionally biased region" description="Low complexity" evidence="1">
    <location>
        <begin position="58"/>
        <end position="72"/>
    </location>
</feature>
<gene>
    <name evidence="2" type="ORF">DdX_06618</name>
</gene>
<feature type="compositionally biased region" description="Basic and acidic residues" evidence="1">
    <location>
        <begin position="10"/>
        <end position="34"/>
    </location>
</feature>
<sequence length="197" mass="22299">MNVLKKIFKGKKDNNTDKNQDDSDNENDHCHTDFDKTFEEARRVSAIIPQINRECEYRGSPSRGRNSRSKSPSPFPQNSKVKQIKSASAGRKGSEPLNMPSNSSEKMRRNMRESQRKRAKEMVESMDWMRPTESSTSSNVTPQIAHSQIITPQICICEALPITKPKRAKAVIPERKTSSHQYLASPGRMVVTANLQP</sequence>
<feature type="compositionally biased region" description="Basic and acidic residues" evidence="1">
    <location>
        <begin position="105"/>
        <end position="123"/>
    </location>
</feature>
<protein>
    <submittedName>
        <fullName evidence="2">Uncharacterized protein</fullName>
    </submittedName>
</protein>
<evidence type="ECO:0000313" key="3">
    <source>
        <dbReference type="Proteomes" id="UP001201812"/>
    </source>
</evidence>
<dbReference type="EMBL" id="JAKKPZ010000008">
    <property type="protein sequence ID" value="KAI1718199.1"/>
    <property type="molecule type" value="Genomic_DNA"/>
</dbReference>
<comment type="caution">
    <text evidence="2">The sequence shown here is derived from an EMBL/GenBank/DDBJ whole genome shotgun (WGS) entry which is preliminary data.</text>
</comment>